<gene>
    <name evidence="3" type="ORF">DI526_06080</name>
</gene>
<dbReference type="PANTHER" id="PTHR43767:SF8">
    <property type="entry name" value="LONG-CHAIN-FATTY-ACID--COA LIGASE"/>
    <property type="match status" value="1"/>
</dbReference>
<name>A0A2W5V8Y1_9CAUL</name>
<evidence type="ECO:0000313" key="4">
    <source>
        <dbReference type="Proteomes" id="UP000249393"/>
    </source>
</evidence>
<proteinExistence type="predicted"/>
<dbReference type="Gene3D" id="3.40.50.12780">
    <property type="entry name" value="N-terminal domain of ligase-like"/>
    <property type="match status" value="1"/>
</dbReference>
<dbReference type="InterPro" id="IPR050237">
    <property type="entry name" value="ATP-dep_AMP-bd_enzyme"/>
</dbReference>
<dbReference type="SUPFAM" id="SSF56801">
    <property type="entry name" value="Acetyl-CoA synthetase-like"/>
    <property type="match status" value="1"/>
</dbReference>
<accession>A0A2W5V8Y1</accession>
<dbReference type="PANTHER" id="PTHR43767">
    <property type="entry name" value="LONG-CHAIN-FATTY-ACID--COA LIGASE"/>
    <property type="match status" value="1"/>
</dbReference>
<keyword evidence="1" id="KW-0436">Ligase</keyword>
<dbReference type="EMBL" id="QFQZ01000013">
    <property type="protein sequence ID" value="PZR35682.1"/>
    <property type="molecule type" value="Genomic_DNA"/>
</dbReference>
<dbReference type="InterPro" id="IPR020845">
    <property type="entry name" value="AMP-binding_CS"/>
</dbReference>
<dbReference type="InterPro" id="IPR000873">
    <property type="entry name" value="AMP-dep_synth/lig_dom"/>
</dbReference>
<dbReference type="GO" id="GO:0016874">
    <property type="term" value="F:ligase activity"/>
    <property type="evidence" value="ECO:0007669"/>
    <property type="project" value="UniProtKB-KW"/>
</dbReference>
<dbReference type="Pfam" id="PF00501">
    <property type="entry name" value="AMP-binding"/>
    <property type="match status" value="1"/>
</dbReference>
<dbReference type="Pfam" id="PF23562">
    <property type="entry name" value="AMP-binding_C_3"/>
    <property type="match status" value="1"/>
</dbReference>
<dbReference type="InterPro" id="IPR042099">
    <property type="entry name" value="ANL_N_sf"/>
</dbReference>
<organism evidence="3 4">
    <name type="scientific">Caulobacter segnis</name>
    <dbReference type="NCBI Taxonomy" id="88688"/>
    <lineage>
        <taxon>Bacteria</taxon>
        <taxon>Pseudomonadati</taxon>
        <taxon>Pseudomonadota</taxon>
        <taxon>Alphaproteobacteria</taxon>
        <taxon>Caulobacterales</taxon>
        <taxon>Caulobacteraceae</taxon>
        <taxon>Caulobacter</taxon>
    </lineage>
</organism>
<sequence>MSRVLAAIAQRARLNDGAIALSDHRLSFTYGALETAIENAARELFQWAPLVRPGSPIAIRLPNGPAWVVLDLALTRLGWASLPLPGFFTDEQRQHAMTDAGASLLIEAADAANGDMDLAGVALRITPLALAPRVLPKGTAKITYTSGSTGQPKGVCLSRDHMEAVAASLVLTIGADYAGTHLPLLPLSILLENVAGLYTTLLAGGRYHILQADQLGLADPFRPDLPRLAGAIAEHEANSLILVPELLRALMMVMTFTGVRLPALKLVAVGGAKVSPSLLSRADELGLPVYEGYGLSECASVVALNTPAHRKAGTVGRPLPHLGVSIDDGEIVVEGSGFLGYAGGATHEGPVRTGDLGAIDADGFLGISGRRTNTIITSHGRNVAPEWVESELTAQPEIRQAVVLGEAQAELSALIVPLIPGMDEAAIASAIARANANLPPYAQVGRWLVRDAFDAAAGELTNNGRPRRAALSARHRDFMETSTTGDFA</sequence>
<protein>
    <submittedName>
        <fullName evidence="3">AMP-dependent synthetase</fullName>
    </submittedName>
</protein>
<reference evidence="3 4" key="1">
    <citation type="submission" date="2017-08" db="EMBL/GenBank/DDBJ databases">
        <title>Infants hospitalized years apart are colonized by the same room-sourced microbial strains.</title>
        <authorList>
            <person name="Brooks B."/>
            <person name="Olm M.R."/>
            <person name="Firek B.A."/>
            <person name="Baker R."/>
            <person name="Thomas B.C."/>
            <person name="Morowitz M.J."/>
            <person name="Banfield J.F."/>
        </authorList>
    </citation>
    <scope>NUCLEOTIDE SEQUENCE [LARGE SCALE GENOMIC DNA]</scope>
    <source>
        <strain evidence="3">S2_003_000_R2_4</strain>
    </source>
</reference>
<dbReference type="PROSITE" id="PS00455">
    <property type="entry name" value="AMP_BINDING"/>
    <property type="match status" value="1"/>
</dbReference>
<dbReference type="Proteomes" id="UP000249393">
    <property type="component" value="Unassembled WGS sequence"/>
</dbReference>
<dbReference type="AlphaFoldDB" id="A0A2W5V8Y1"/>
<dbReference type="InterPro" id="IPR045851">
    <property type="entry name" value="AMP-bd_C_sf"/>
</dbReference>
<dbReference type="RefSeq" id="WP_304275445.1">
    <property type="nucleotide sequence ID" value="NZ_QFQZ01000013.1"/>
</dbReference>
<evidence type="ECO:0000259" key="2">
    <source>
        <dbReference type="Pfam" id="PF00501"/>
    </source>
</evidence>
<feature type="domain" description="AMP-dependent synthetase/ligase" evidence="2">
    <location>
        <begin position="10"/>
        <end position="331"/>
    </location>
</feature>
<evidence type="ECO:0000313" key="3">
    <source>
        <dbReference type="EMBL" id="PZR35682.1"/>
    </source>
</evidence>
<comment type="caution">
    <text evidence="3">The sequence shown here is derived from an EMBL/GenBank/DDBJ whole genome shotgun (WGS) entry which is preliminary data.</text>
</comment>
<evidence type="ECO:0000256" key="1">
    <source>
        <dbReference type="ARBA" id="ARBA00022598"/>
    </source>
</evidence>
<dbReference type="Gene3D" id="3.30.300.30">
    <property type="match status" value="1"/>
</dbReference>